<reference evidence="1 2" key="1">
    <citation type="submission" date="2019-03" db="EMBL/GenBank/DDBJ databases">
        <title>Whole genome sequence of Arthrobacter sp JH1-1.</title>
        <authorList>
            <person name="Trinh H.N."/>
        </authorList>
    </citation>
    <scope>NUCLEOTIDE SEQUENCE [LARGE SCALE GENOMIC DNA]</scope>
    <source>
        <strain evidence="1 2">JH1-1</strain>
    </source>
</reference>
<organism evidence="1 2">
    <name type="scientific">Arthrobacter terricola</name>
    <dbReference type="NCBI Taxonomy" id="2547396"/>
    <lineage>
        <taxon>Bacteria</taxon>
        <taxon>Bacillati</taxon>
        <taxon>Actinomycetota</taxon>
        <taxon>Actinomycetes</taxon>
        <taxon>Micrococcales</taxon>
        <taxon>Micrococcaceae</taxon>
        <taxon>Arthrobacter</taxon>
    </lineage>
</organism>
<dbReference type="EMBL" id="SMRU01000009">
    <property type="protein sequence ID" value="TDF96888.1"/>
    <property type="molecule type" value="Genomic_DNA"/>
</dbReference>
<proteinExistence type="predicted"/>
<dbReference type="RefSeq" id="WP_133203937.1">
    <property type="nucleotide sequence ID" value="NZ_SMRU01000009.1"/>
</dbReference>
<evidence type="ECO:0000313" key="2">
    <source>
        <dbReference type="Proteomes" id="UP000295511"/>
    </source>
</evidence>
<comment type="caution">
    <text evidence="1">The sequence shown here is derived from an EMBL/GenBank/DDBJ whole genome shotgun (WGS) entry which is preliminary data.</text>
</comment>
<protein>
    <submittedName>
        <fullName evidence="1">Uncharacterized protein</fullName>
    </submittedName>
</protein>
<name>A0A4R5KPM3_9MICC</name>
<evidence type="ECO:0000313" key="1">
    <source>
        <dbReference type="EMBL" id="TDF96888.1"/>
    </source>
</evidence>
<keyword evidence="2" id="KW-1185">Reference proteome</keyword>
<sequence>MGTLIFYHGGVDGLMVGDVLEPGHSRRQHDGCPWCEARAKGEAHMGMDGPSRWASVYFTPNRLYAKFHASMYGRGDLYRVEPVGEVVRSTEDSMESYRAPTARVVAVYERAVLLTMTERRKLDREWAAADALMGRV</sequence>
<dbReference type="OrthoDB" id="5060955at2"/>
<dbReference type="Proteomes" id="UP000295511">
    <property type="component" value="Unassembled WGS sequence"/>
</dbReference>
<gene>
    <name evidence="1" type="ORF">E1809_09200</name>
</gene>
<dbReference type="AlphaFoldDB" id="A0A4R5KPM3"/>
<accession>A0A4R5KPM3</accession>